<accession>A0A1G9XXP4</accession>
<proteinExistence type="predicted"/>
<evidence type="ECO:0000313" key="1">
    <source>
        <dbReference type="EMBL" id="SDN01311.1"/>
    </source>
</evidence>
<organism evidence="1 2">
    <name type="scientific">Kriegella aquimaris</name>
    <dbReference type="NCBI Taxonomy" id="192904"/>
    <lineage>
        <taxon>Bacteria</taxon>
        <taxon>Pseudomonadati</taxon>
        <taxon>Bacteroidota</taxon>
        <taxon>Flavobacteriia</taxon>
        <taxon>Flavobacteriales</taxon>
        <taxon>Flavobacteriaceae</taxon>
        <taxon>Kriegella</taxon>
    </lineage>
</organism>
<evidence type="ECO:0000313" key="2">
    <source>
        <dbReference type="Proteomes" id="UP000199440"/>
    </source>
</evidence>
<sequence>MKNSLLFTWVVLLLLSCGENPNLKESKLTSTVPSSSSQYNEAPERAAAVAAGALPPVSERLPAVPQVIVPFNEIGKYGDELRFGLSELGNMDLFELGENQKIYRHWQFFLRLKVRVLSMDK</sequence>
<dbReference type="PROSITE" id="PS51257">
    <property type="entry name" value="PROKAR_LIPOPROTEIN"/>
    <property type="match status" value="1"/>
</dbReference>
<dbReference type="STRING" id="192904.SAMN04488514_11954"/>
<keyword evidence="2" id="KW-1185">Reference proteome</keyword>
<name>A0A1G9XXP4_9FLAO</name>
<protein>
    <submittedName>
        <fullName evidence="1">Uncharacterized protein</fullName>
    </submittedName>
</protein>
<gene>
    <name evidence="1" type="ORF">SAMN04488514_11954</name>
</gene>
<reference evidence="1 2" key="1">
    <citation type="submission" date="2016-10" db="EMBL/GenBank/DDBJ databases">
        <authorList>
            <person name="de Groot N.N."/>
        </authorList>
    </citation>
    <scope>NUCLEOTIDE SEQUENCE [LARGE SCALE GENOMIC DNA]</scope>
    <source>
        <strain evidence="1 2">DSM 19886</strain>
    </source>
</reference>
<dbReference type="EMBL" id="FNGV01000019">
    <property type="protein sequence ID" value="SDN01311.1"/>
    <property type="molecule type" value="Genomic_DNA"/>
</dbReference>
<dbReference type="AlphaFoldDB" id="A0A1G9XXP4"/>
<dbReference type="Proteomes" id="UP000199440">
    <property type="component" value="Unassembled WGS sequence"/>
</dbReference>